<evidence type="ECO:0000256" key="1">
    <source>
        <dbReference type="ARBA" id="ARBA00004328"/>
    </source>
</evidence>
<evidence type="ECO:0000313" key="4">
    <source>
        <dbReference type="Proteomes" id="UP000601789"/>
    </source>
</evidence>
<dbReference type="InterPro" id="IPR024455">
    <property type="entry name" value="Phage_capsid"/>
</dbReference>
<dbReference type="InterPro" id="IPR054612">
    <property type="entry name" value="Phage_capsid-like_C"/>
</dbReference>
<dbReference type="Gene3D" id="3.30.2320.10">
    <property type="entry name" value="hypothetical protein PF0899 domain"/>
    <property type="match status" value="1"/>
</dbReference>
<comment type="caution">
    <text evidence="3">The sequence shown here is derived from an EMBL/GenBank/DDBJ whole genome shotgun (WGS) entry which is preliminary data.</text>
</comment>
<dbReference type="EMBL" id="JADGMQ010000004">
    <property type="protein sequence ID" value="MBI1620758.1"/>
    <property type="molecule type" value="Genomic_DNA"/>
</dbReference>
<organism evidence="3 4">
    <name type="scientific">Aquamicrobium zhengzhouense</name>
    <dbReference type="NCBI Taxonomy" id="2781738"/>
    <lineage>
        <taxon>Bacteria</taxon>
        <taxon>Pseudomonadati</taxon>
        <taxon>Pseudomonadota</taxon>
        <taxon>Alphaproteobacteria</taxon>
        <taxon>Hyphomicrobiales</taxon>
        <taxon>Phyllobacteriaceae</taxon>
        <taxon>Aquamicrobium</taxon>
    </lineage>
</organism>
<evidence type="ECO:0000313" key="3">
    <source>
        <dbReference type="EMBL" id="MBI1620758.1"/>
    </source>
</evidence>
<accession>A0ABS0SBT4</accession>
<dbReference type="SUPFAM" id="SSF56563">
    <property type="entry name" value="Major capsid protein gp5"/>
    <property type="match status" value="1"/>
</dbReference>
<comment type="subcellular location">
    <subcellularLocation>
        <location evidence="1">Virion</location>
    </subcellularLocation>
</comment>
<dbReference type="Proteomes" id="UP000601789">
    <property type="component" value="Unassembled WGS sequence"/>
</dbReference>
<dbReference type="NCBIfam" id="TIGR01554">
    <property type="entry name" value="major_cap_HK97"/>
    <property type="match status" value="1"/>
</dbReference>
<protein>
    <submittedName>
        <fullName evidence="3">Phage major capsid protein</fullName>
    </submittedName>
</protein>
<proteinExistence type="predicted"/>
<feature type="domain" description="Phage capsid-like C-terminal" evidence="2">
    <location>
        <begin position="131"/>
        <end position="416"/>
    </location>
</feature>
<dbReference type="Pfam" id="PF05065">
    <property type="entry name" value="Phage_capsid"/>
    <property type="match status" value="1"/>
</dbReference>
<keyword evidence="4" id="KW-1185">Reference proteome</keyword>
<sequence length="419" mass="45947">MTNLGPVAPEMKSGSADLAALADGFDEFMATFAAFRDENDQRLRDIEQRKSADVVTTEKVDRISEALDRQKRAIDEFVLKRARPALGRDGQKGVADLEHKEAFESYMRSGEEQKLRTIETKDMSYGSNVDGGYVVPQTIEAEIGRRLAEISPIRAIASVRQVSGPTLRKPFTVTGPVASWAAETGSRTKTDSPVLDQLQFPTAELYAMPAATPSLLEDAVVDLDQWIVSEVETAFAEKEGDAFINGSGTNQPKGFLAYDQEDDSTRSWGEIGTLDTGEDGAFAATSPADKLLDLIYALKAGYRQNAHWVMNRKTQAMIRKMKDSEGNYLWQPPTSAGARAMLLGFPLVEAEDMPDVAAGATPIAFGDFKRGYLIVDRAGVRVLRDPYSAKPYVLFYTTKRVGGGIQDFDAIKLLKFGSE</sequence>
<evidence type="ECO:0000259" key="2">
    <source>
        <dbReference type="Pfam" id="PF05065"/>
    </source>
</evidence>
<gene>
    <name evidence="3" type="ORF">IOD40_08795</name>
</gene>
<reference evidence="3 4" key="1">
    <citation type="submission" date="2020-10" db="EMBL/GenBank/DDBJ databases">
        <title>Aquamicrobium zhengzhouensis sp. nov., a exopolysaccharide producing bacterium isolated from farmland soil.</title>
        <authorList>
            <person name="Wang X."/>
        </authorList>
    </citation>
    <scope>NUCLEOTIDE SEQUENCE [LARGE SCALE GENOMIC DNA]</scope>
    <source>
        <strain evidence="4">cd-1</strain>
    </source>
</reference>
<dbReference type="RefSeq" id="WP_198476153.1">
    <property type="nucleotide sequence ID" value="NZ_JADGMQ010000004.1"/>
</dbReference>
<name>A0ABS0SBT4_9HYPH</name>
<dbReference type="Gene3D" id="3.30.2400.10">
    <property type="entry name" value="Major capsid protein gp5"/>
    <property type="match status" value="1"/>
</dbReference>